<name>A0A512IMU6_9HYPH</name>
<evidence type="ECO:0000313" key="2">
    <source>
        <dbReference type="EMBL" id="GEO99005.1"/>
    </source>
</evidence>
<gene>
    <name evidence="2" type="ORF">MHA02_13930</name>
</gene>
<feature type="compositionally biased region" description="Acidic residues" evidence="1">
    <location>
        <begin position="14"/>
        <end position="29"/>
    </location>
</feature>
<protein>
    <submittedName>
        <fullName evidence="2">Uncharacterized protein</fullName>
    </submittedName>
</protein>
<evidence type="ECO:0000313" key="3">
    <source>
        <dbReference type="Proteomes" id="UP000321258"/>
    </source>
</evidence>
<accession>A0A512IMU6</accession>
<dbReference type="EMBL" id="BJZT01000013">
    <property type="protein sequence ID" value="GEO99005.1"/>
    <property type="molecule type" value="Genomic_DNA"/>
</dbReference>
<sequence length="72" mass="8432">MPGLQRVSAQEQENAGEGEEWQREEDELFQDPAKHMGGLRETGMARLVRLPRFPTTHTDPLRRKALYRNRRS</sequence>
<proteinExistence type="predicted"/>
<evidence type="ECO:0000256" key="1">
    <source>
        <dbReference type="SAM" id="MobiDB-lite"/>
    </source>
</evidence>
<organism evidence="2 3">
    <name type="scientific">Methylobacterium haplocladii</name>
    <dbReference type="NCBI Taxonomy" id="1176176"/>
    <lineage>
        <taxon>Bacteria</taxon>
        <taxon>Pseudomonadati</taxon>
        <taxon>Pseudomonadota</taxon>
        <taxon>Alphaproteobacteria</taxon>
        <taxon>Hyphomicrobiales</taxon>
        <taxon>Methylobacteriaceae</taxon>
        <taxon>Methylobacterium</taxon>
    </lineage>
</organism>
<reference evidence="2 3" key="1">
    <citation type="submission" date="2019-07" db="EMBL/GenBank/DDBJ databases">
        <title>Whole genome shotgun sequence of Methylobacterium haplocladii NBRC 107714.</title>
        <authorList>
            <person name="Hosoyama A."/>
            <person name="Uohara A."/>
            <person name="Ohji S."/>
            <person name="Ichikawa N."/>
        </authorList>
    </citation>
    <scope>NUCLEOTIDE SEQUENCE [LARGE SCALE GENOMIC DNA]</scope>
    <source>
        <strain evidence="2 3">NBRC 107714</strain>
    </source>
</reference>
<feature type="region of interest" description="Disordered" evidence="1">
    <location>
        <begin position="1"/>
        <end position="72"/>
    </location>
</feature>
<comment type="caution">
    <text evidence="2">The sequence shown here is derived from an EMBL/GenBank/DDBJ whole genome shotgun (WGS) entry which is preliminary data.</text>
</comment>
<dbReference type="Proteomes" id="UP000321258">
    <property type="component" value="Unassembled WGS sequence"/>
</dbReference>
<keyword evidence="3" id="KW-1185">Reference proteome</keyword>
<dbReference type="AlphaFoldDB" id="A0A512IMU6"/>
<feature type="compositionally biased region" description="Basic residues" evidence="1">
    <location>
        <begin position="63"/>
        <end position="72"/>
    </location>
</feature>